<dbReference type="EMBL" id="CVRI01000009">
    <property type="protein sequence ID" value="CRK88622.1"/>
    <property type="molecule type" value="Genomic_DNA"/>
</dbReference>
<organism evidence="2 3">
    <name type="scientific">Clunio marinus</name>
    <dbReference type="NCBI Taxonomy" id="568069"/>
    <lineage>
        <taxon>Eukaryota</taxon>
        <taxon>Metazoa</taxon>
        <taxon>Ecdysozoa</taxon>
        <taxon>Arthropoda</taxon>
        <taxon>Hexapoda</taxon>
        <taxon>Insecta</taxon>
        <taxon>Pterygota</taxon>
        <taxon>Neoptera</taxon>
        <taxon>Endopterygota</taxon>
        <taxon>Diptera</taxon>
        <taxon>Nematocera</taxon>
        <taxon>Chironomoidea</taxon>
        <taxon>Chironomidae</taxon>
        <taxon>Clunio</taxon>
    </lineage>
</organism>
<feature type="chain" id="PRO_5009619030" evidence="1">
    <location>
        <begin position="22"/>
        <end position="90"/>
    </location>
</feature>
<evidence type="ECO:0000256" key="1">
    <source>
        <dbReference type="SAM" id="SignalP"/>
    </source>
</evidence>
<dbReference type="Proteomes" id="UP000183832">
    <property type="component" value="Unassembled WGS sequence"/>
</dbReference>
<evidence type="ECO:0000313" key="3">
    <source>
        <dbReference type="Proteomes" id="UP000183832"/>
    </source>
</evidence>
<dbReference type="OrthoDB" id="10463656at2759"/>
<sequence length="90" mass="9933">MKFLTVLLISITAFVCTAVTANPVQIKNNNVGDITAIKIDINGRITSVVNQDIINVIVALLEDTDHIPPTLPTRPEIPHLDDLIRHISRK</sequence>
<name>A0A1J1HQ74_9DIPT</name>
<evidence type="ECO:0000313" key="2">
    <source>
        <dbReference type="EMBL" id="CRK88622.1"/>
    </source>
</evidence>
<gene>
    <name evidence="2" type="ORF">CLUMA_CG002343</name>
</gene>
<accession>A0A1J1HQ74</accession>
<reference evidence="2 3" key="1">
    <citation type="submission" date="2015-04" db="EMBL/GenBank/DDBJ databases">
        <authorList>
            <person name="Syromyatnikov M.Y."/>
            <person name="Popov V.N."/>
        </authorList>
    </citation>
    <scope>NUCLEOTIDE SEQUENCE [LARGE SCALE GENOMIC DNA]</scope>
</reference>
<keyword evidence="1" id="KW-0732">Signal</keyword>
<dbReference type="AlphaFoldDB" id="A0A1J1HQ74"/>
<feature type="signal peptide" evidence="1">
    <location>
        <begin position="1"/>
        <end position="21"/>
    </location>
</feature>
<proteinExistence type="predicted"/>
<keyword evidence="3" id="KW-1185">Reference proteome</keyword>
<protein>
    <submittedName>
        <fullName evidence="2">CLUMA_CG002343, isoform A</fullName>
    </submittedName>
</protein>